<evidence type="ECO:0000313" key="7">
    <source>
        <dbReference type="EMBL" id="MDT0443467.1"/>
    </source>
</evidence>
<name>A0ABU2S3I2_9ACTN</name>
<dbReference type="Proteomes" id="UP001183615">
    <property type="component" value="Unassembled WGS sequence"/>
</dbReference>
<comment type="caution">
    <text evidence="7">The sequence shown here is derived from an EMBL/GenBank/DDBJ whole genome shotgun (WGS) entry which is preliminary data.</text>
</comment>
<dbReference type="PANTHER" id="PTHR30011:SF16">
    <property type="entry name" value="C2H2 FINGER DOMAIN TRANSCRIPTION FACTOR (EUROFUNG)-RELATED"/>
    <property type="match status" value="1"/>
</dbReference>
<dbReference type="PIRSF" id="PIRSF000337">
    <property type="entry name" value="NTA_MOA"/>
    <property type="match status" value="1"/>
</dbReference>
<accession>A0ABU2S3I2</accession>
<dbReference type="SUPFAM" id="SSF51679">
    <property type="entry name" value="Bacterial luciferase-like"/>
    <property type="match status" value="1"/>
</dbReference>
<dbReference type="PANTHER" id="PTHR30011">
    <property type="entry name" value="ALKANESULFONATE MONOOXYGENASE-RELATED"/>
    <property type="match status" value="1"/>
</dbReference>
<dbReference type="InterPro" id="IPR016215">
    <property type="entry name" value="NTA_MOA"/>
</dbReference>
<gene>
    <name evidence="7" type="ORF">RM779_12815</name>
</gene>
<sequence>MPKQIHLAAHYPGSNNHTVWSDPSAGSYIEFESFARLARTAERGKFDFLFLAEHLRLRQVDGQIFELDVAGRPDSLALFSALSSVTKLLGLVGTYNTTFSEPFELARQLATLDHLSAGRAAGNLVTTARIHGENFRRGNFISEQDGQHYERGKEFLRAMCQMWDGGAADFTHHGKYFDIEGTFSVPTPPQGRPVIMEAGNSDKGRDFAAATADAIFWRGGTFEAGQEFYADIKQRMAKYSRNKDQLKIMGASSFVLGDTDEEAKELNNLVRRQRVSPQYAITMAETAWGRDLSGYDPDGPLPDIEPELGDNGTTRPRAMIAGPDPTKTVRKWREVAKEKNLSLREMIMEVTLPAAFVGSPQTIASEINRFVQSDACDGFILWPPVVPDGLDEFVDKVVPLLVEQGVFRDEYTGTTLREHLGLQPVRPGSN</sequence>
<dbReference type="Gene3D" id="3.20.20.30">
    <property type="entry name" value="Luciferase-like domain"/>
    <property type="match status" value="1"/>
</dbReference>
<evidence type="ECO:0000256" key="4">
    <source>
        <dbReference type="ARBA" id="ARBA00023033"/>
    </source>
</evidence>
<evidence type="ECO:0000259" key="6">
    <source>
        <dbReference type="Pfam" id="PF00296"/>
    </source>
</evidence>
<feature type="domain" description="Luciferase-like" evidence="6">
    <location>
        <begin position="21"/>
        <end position="372"/>
    </location>
</feature>
<keyword evidence="2" id="KW-0288">FMN</keyword>
<evidence type="ECO:0000256" key="5">
    <source>
        <dbReference type="ARBA" id="ARBA00033748"/>
    </source>
</evidence>
<evidence type="ECO:0000256" key="2">
    <source>
        <dbReference type="ARBA" id="ARBA00022643"/>
    </source>
</evidence>
<keyword evidence="3" id="KW-0560">Oxidoreductase</keyword>
<dbReference type="RefSeq" id="WP_311617817.1">
    <property type="nucleotide sequence ID" value="NZ_JAVREV010000006.1"/>
</dbReference>
<dbReference type="InterPro" id="IPR011251">
    <property type="entry name" value="Luciferase-like_dom"/>
</dbReference>
<dbReference type="EMBL" id="JAVREV010000006">
    <property type="protein sequence ID" value="MDT0443467.1"/>
    <property type="molecule type" value="Genomic_DNA"/>
</dbReference>
<reference evidence="8" key="1">
    <citation type="submission" date="2023-07" db="EMBL/GenBank/DDBJ databases">
        <title>30 novel species of actinomycetes from the DSMZ collection.</title>
        <authorList>
            <person name="Nouioui I."/>
        </authorList>
    </citation>
    <scope>NUCLEOTIDE SEQUENCE [LARGE SCALE GENOMIC DNA]</scope>
    <source>
        <strain evidence="8">DSM 41886</strain>
    </source>
</reference>
<comment type="similarity">
    <text evidence="5">Belongs to the NtaA/SnaA/DszA monooxygenase family.</text>
</comment>
<keyword evidence="8" id="KW-1185">Reference proteome</keyword>
<keyword evidence="1" id="KW-0285">Flavoprotein</keyword>
<evidence type="ECO:0000256" key="1">
    <source>
        <dbReference type="ARBA" id="ARBA00022630"/>
    </source>
</evidence>
<organism evidence="7 8">
    <name type="scientific">Streptomyces johnsoniae</name>
    <dbReference type="NCBI Taxonomy" id="3075532"/>
    <lineage>
        <taxon>Bacteria</taxon>
        <taxon>Bacillati</taxon>
        <taxon>Actinomycetota</taxon>
        <taxon>Actinomycetes</taxon>
        <taxon>Kitasatosporales</taxon>
        <taxon>Streptomycetaceae</taxon>
        <taxon>Streptomyces</taxon>
    </lineage>
</organism>
<evidence type="ECO:0000313" key="8">
    <source>
        <dbReference type="Proteomes" id="UP001183615"/>
    </source>
</evidence>
<proteinExistence type="inferred from homology"/>
<keyword evidence="4" id="KW-0503">Monooxygenase</keyword>
<protein>
    <submittedName>
        <fullName evidence="7">LLM class flavin-dependent oxidoreductase</fullName>
    </submittedName>
</protein>
<evidence type="ECO:0000256" key="3">
    <source>
        <dbReference type="ARBA" id="ARBA00023002"/>
    </source>
</evidence>
<dbReference type="InterPro" id="IPR051260">
    <property type="entry name" value="Diverse_substr_monoxygenases"/>
</dbReference>
<dbReference type="Pfam" id="PF00296">
    <property type="entry name" value="Bac_luciferase"/>
    <property type="match status" value="1"/>
</dbReference>
<dbReference type="InterPro" id="IPR036661">
    <property type="entry name" value="Luciferase-like_sf"/>
</dbReference>